<feature type="region of interest" description="Disordered" evidence="1">
    <location>
        <begin position="238"/>
        <end position="286"/>
    </location>
</feature>
<evidence type="ECO:0000313" key="4">
    <source>
        <dbReference type="Proteomes" id="UP000283895"/>
    </source>
</evidence>
<dbReference type="SUPFAM" id="SSF54695">
    <property type="entry name" value="POZ domain"/>
    <property type="match status" value="2"/>
</dbReference>
<gene>
    <name evidence="3" type="ORF">VMCG_07434</name>
</gene>
<feature type="compositionally biased region" description="Polar residues" evidence="1">
    <location>
        <begin position="277"/>
        <end position="286"/>
    </location>
</feature>
<dbReference type="InterPro" id="IPR000210">
    <property type="entry name" value="BTB/POZ_dom"/>
</dbReference>
<reference evidence="3 4" key="1">
    <citation type="submission" date="2015-09" db="EMBL/GenBank/DDBJ databases">
        <title>Host preference determinants of Valsa canker pathogens revealed by comparative genomics.</title>
        <authorList>
            <person name="Yin Z."/>
            <person name="Huang L."/>
        </authorList>
    </citation>
    <scope>NUCLEOTIDE SEQUENCE [LARGE SCALE GENOMIC DNA]</scope>
    <source>
        <strain evidence="3 4">03-1</strain>
    </source>
</reference>
<feature type="region of interest" description="Disordered" evidence="1">
    <location>
        <begin position="526"/>
        <end position="599"/>
    </location>
</feature>
<dbReference type="PANTHER" id="PTHR47843">
    <property type="entry name" value="BTB DOMAIN-CONTAINING PROTEIN-RELATED"/>
    <property type="match status" value="1"/>
</dbReference>
<feature type="compositionally biased region" description="Polar residues" evidence="1">
    <location>
        <begin position="17"/>
        <end position="27"/>
    </location>
</feature>
<dbReference type="PANTHER" id="PTHR47843:SF2">
    <property type="entry name" value="BTB DOMAIN-CONTAINING PROTEIN"/>
    <property type="match status" value="1"/>
</dbReference>
<accession>A0A423W332</accession>
<dbReference type="PROSITE" id="PS50097">
    <property type="entry name" value="BTB"/>
    <property type="match status" value="2"/>
</dbReference>
<feature type="compositionally biased region" description="Polar residues" evidence="1">
    <location>
        <begin position="590"/>
        <end position="599"/>
    </location>
</feature>
<sequence length="599" mass="68139">MSENNKRKFDELDGSNKVPQSPTQQKMDVSGSMPETKAEEGDARTSQPIIDTSYLGERIVTVAVGPDKIKFIIHEQAFSQEAKNSFFHAAFNNGFRETATGYLELPEDDPEVFEALVKWIYAAHAGIKDFGGIFSPLGMTALFKLYVLAHKYLVNGIQNAILSHLYDLLRGYWCIWSEISDDKKAFECFIADVPESSHLYRLVVRSMAYSMLQPTLACDLTHSYDDVADGHNCNNISHMRNTKMPAQKRKLDNSTAAEGQTSSRPTSSTDTHDKMSDTQATRPETRNASIFNSSVVTITVGPNKIQYVVHEQILAQARAGQFFNKAFTNGFQEAQTRHLKLPEDDPDAFDVFVKWLYSARWLGDFEASDHRLDKIEPPRLIRCYIFAHKYLIDDLQDNIMSELYSRLTTLCWWKCGFNRNILEDFLASVPGSHMHRLLTRWFTSDYLDWPSHKRPQDIAVDKFVDDLPEEFMRMVMKEMFKVQIAGKFDPLFIRSTAALRPITTTTATPLLRRSFAVSSVNRIKESSDADNHDYDKHKQDSLSKQKSGKGHWKPELASDGEEAIKADRSGHEDISKLQERTKEHAEQKSKQGTSGSDPM</sequence>
<protein>
    <recommendedName>
        <fullName evidence="2">BTB domain-containing protein</fullName>
    </recommendedName>
</protein>
<comment type="caution">
    <text evidence="3">The sequence shown here is derived from an EMBL/GenBank/DDBJ whole genome shotgun (WGS) entry which is preliminary data.</text>
</comment>
<feature type="compositionally biased region" description="Basic and acidic residues" evidence="1">
    <location>
        <begin position="1"/>
        <end position="11"/>
    </location>
</feature>
<name>A0A423W332_9PEZI</name>
<keyword evidence="4" id="KW-1185">Reference proteome</keyword>
<feature type="compositionally biased region" description="Polar residues" evidence="1">
    <location>
        <begin position="253"/>
        <end position="269"/>
    </location>
</feature>
<dbReference type="CDD" id="cd18186">
    <property type="entry name" value="BTB_POZ_ZBTB_KLHL-like"/>
    <property type="match status" value="2"/>
</dbReference>
<dbReference type="InterPro" id="IPR011333">
    <property type="entry name" value="SKP1/BTB/POZ_sf"/>
</dbReference>
<dbReference type="OrthoDB" id="529205at2759"/>
<evidence type="ECO:0000313" key="3">
    <source>
        <dbReference type="EMBL" id="ROV97722.1"/>
    </source>
</evidence>
<dbReference type="Gene3D" id="3.30.710.10">
    <property type="entry name" value="Potassium Channel Kv1.1, Chain A"/>
    <property type="match status" value="2"/>
</dbReference>
<evidence type="ECO:0000259" key="2">
    <source>
        <dbReference type="PROSITE" id="PS50097"/>
    </source>
</evidence>
<dbReference type="Proteomes" id="UP000283895">
    <property type="component" value="Unassembled WGS sequence"/>
</dbReference>
<feature type="domain" description="BTB" evidence="2">
    <location>
        <begin position="294"/>
        <end position="360"/>
    </location>
</feature>
<feature type="compositionally biased region" description="Basic and acidic residues" evidence="1">
    <location>
        <begin position="526"/>
        <end position="543"/>
    </location>
</feature>
<proteinExistence type="predicted"/>
<feature type="domain" description="BTB" evidence="2">
    <location>
        <begin position="58"/>
        <end position="129"/>
    </location>
</feature>
<dbReference type="EMBL" id="LKEA01000028">
    <property type="protein sequence ID" value="ROV97722.1"/>
    <property type="molecule type" value="Genomic_DNA"/>
</dbReference>
<organism evidence="3 4">
    <name type="scientific">Cytospora schulzeri</name>
    <dbReference type="NCBI Taxonomy" id="448051"/>
    <lineage>
        <taxon>Eukaryota</taxon>
        <taxon>Fungi</taxon>
        <taxon>Dikarya</taxon>
        <taxon>Ascomycota</taxon>
        <taxon>Pezizomycotina</taxon>
        <taxon>Sordariomycetes</taxon>
        <taxon>Sordariomycetidae</taxon>
        <taxon>Diaporthales</taxon>
        <taxon>Cytosporaceae</taxon>
        <taxon>Cytospora</taxon>
    </lineage>
</organism>
<feature type="compositionally biased region" description="Basic and acidic residues" evidence="1">
    <location>
        <begin position="552"/>
        <end position="589"/>
    </location>
</feature>
<evidence type="ECO:0000256" key="1">
    <source>
        <dbReference type="SAM" id="MobiDB-lite"/>
    </source>
</evidence>
<feature type="region of interest" description="Disordered" evidence="1">
    <location>
        <begin position="1"/>
        <end position="45"/>
    </location>
</feature>
<dbReference type="AlphaFoldDB" id="A0A423W332"/>